<name>E4T7Z5_PALPW</name>
<dbReference type="HOGENOM" id="CLU_084727_0_0_10"/>
<evidence type="ECO:0000313" key="1">
    <source>
        <dbReference type="EMBL" id="ADQ80839.1"/>
    </source>
</evidence>
<keyword evidence="2" id="KW-1185">Reference proteome</keyword>
<dbReference type="InterPro" id="IPR043129">
    <property type="entry name" value="ATPase_NBD"/>
</dbReference>
<reference key="1">
    <citation type="submission" date="2010-11" db="EMBL/GenBank/DDBJ databases">
        <title>The complete genome of Paludibacter propionicigenes DSM 17365.</title>
        <authorList>
            <consortium name="US DOE Joint Genome Institute (JGI-PGF)"/>
            <person name="Lucas S."/>
            <person name="Copeland A."/>
            <person name="Lapidus A."/>
            <person name="Bruce D."/>
            <person name="Goodwin L."/>
            <person name="Pitluck S."/>
            <person name="Kyrpides N."/>
            <person name="Mavromatis K."/>
            <person name="Ivanova N."/>
            <person name="Munk A.C."/>
            <person name="Brettin T."/>
            <person name="Detter J.C."/>
            <person name="Han C."/>
            <person name="Tapia R."/>
            <person name="Land M."/>
            <person name="Hauser L."/>
            <person name="Markowitz V."/>
            <person name="Cheng J.-F."/>
            <person name="Hugenholtz P."/>
            <person name="Woyke T."/>
            <person name="Wu D."/>
            <person name="Gronow S."/>
            <person name="Wellnitz S."/>
            <person name="Brambilla E."/>
            <person name="Klenk H.-P."/>
            <person name="Eisen J.A."/>
        </authorList>
    </citation>
    <scope>NUCLEOTIDE SEQUENCE</scope>
    <source>
        <strain>WB4</strain>
    </source>
</reference>
<gene>
    <name evidence="1" type="ordered locus">Palpr_2709</name>
</gene>
<dbReference type="PANTHER" id="PTHR43190:SF3">
    <property type="entry name" value="N-ACETYL-D-GLUCOSAMINE KINASE"/>
    <property type="match status" value="1"/>
</dbReference>
<dbReference type="eggNOG" id="COG2971">
    <property type="taxonomic scope" value="Bacteria"/>
</dbReference>
<dbReference type="AlphaFoldDB" id="E4T7Z5"/>
<evidence type="ECO:0000313" key="2">
    <source>
        <dbReference type="Proteomes" id="UP000008718"/>
    </source>
</evidence>
<dbReference type="EMBL" id="CP002345">
    <property type="protein sequence ID" value="ADQ80839.1"/>
    <property type="molecule type" value="Genomic_DNA"/>
</dbReference>
<dbReference type="Gene3D" id="1.10.720.160">
    <property type="match status" value="1"/>
</dbReference>
<sequence>MSKKEQTSKSPFGDSGSILIADSGSTKTHWCVVEQGAIQQDIFTDGINPFYQTDMEIIALLESQLIQNLDCEAIEHIYFYGAGCSFPEKKILVSRGLVRFLGNAIVEIQSDLLGAARALFQRQKGIACILGTGSNSCFYDGKEIRQNVSPLGFILGDEGSGAVLGKLFIADCLKNQMPEWITEKLLDEYELTPAVIMDNIYKKPFPNRFLAKFTPFILEHIEEPAIFNLVYDSFDAFFIRNVMQYPLEDVQVGFVGSIAHYFRDTLEIVASERGIVVSEIVQSPMEGLVKYHNN</sequence>
<organism evidence="1 2">
    <name type="scientific">Paludibacter propionicigenes (strain DSM 17365 / JCM 13257 / WB4)</name>
    <dbReference type="NCBI Taxonomy" id="694427"/>
    <lineage>
        <taxon>Bacteria</taxon>
        <taxon>Pseudomonadati</taxon>
        <taxon>Bacteroidota</taxon>
        <taxon>Bacteroidia</taxon>
        <taxon>Bacteroidales</taxon>
        <taxon>Paludibacteraceae</taxon>
        <taxon>Paludibacter</taxon>
    </lineage>
</organism>
<dbReference type="SUPFAM" id="SSF53067">
    <property type="entry name" value="Actin-like ATPase domain"/>
    <property type="match status" value="2"/>
</dbReference>
<evidence type="ECO:0008006" key="3">
    <source>
        <dbReference type="Google" id="ProtNLM"/>
    </source>
</evidence>
<dbReference type="OrthoDB" id="871343at2"/>
<dbReference type="CDD" id="cd24079">
    <property type="entry name" value="ASKHA_NBD_PG1100-like"/>
    <property type="match status" value="1"/>
</dbReference>
<dbReference type="Gene3D" id="3.30.420.40">
    <property type="match status" value="2"/>
</dbReference>
<reference evidence="1 2" key="2">
    <citation type="journal article" date="2011" name="Stand. Genomic Sci.">
        <title>Complete genome sequence of Paludibacter propionicigenes type strain (WB4).</title>
        <authorList>
            <person name="Gronow S."/>
            <person name="Munk C."/>
            <person name="Lapidus A."/>
            <person name="Nolan M."/>
            <person name="Lucas S."/>
            <person name="Hammon N."/>
            <person name="Deshpande S."/>
            <person name="Cheng J.F."/>
            <person name="Tapia R."/>
            <person name="Han C."/>
            <person name="Goodwin L."/>
            <person name="Pitluck S."/>
            <person name="Liolios K."/>
            <person name="Ivanova N."/>
            <person name="Mavromatis K."/>
            <person name="Mikhailova N."/>
            <person name="Pati A."/>
            <person name="Chen A."/>
            <person name="Palaniappan K."/>
            <person name="Land M."/>
            <person name="Hauser L."/>
            <person name="Chang Y.J."/>
            <person name="Jeffries C.D."/>
            <person name="Brambilla E."/>
            <person name="Rohde M."/>
            <person name="Goker M."/>
            <person name="Detter J.C."/>
            <person name="Woyke T."/>
            <person name="Bristow J."/>
            <person name="Eisen J.A."/>
            <person name="Markowitz V."/>
            <person name="Hugenholtz P."/>
            <person name="Kyrpides N.C."/>
            <person name="Klenk H.P."/>
        </authorList>
    </citation>
    <scope>NUCLEOTIDE SEQUENCE [LARGE SCALE GENOMIC DNA]</scope>
    <source>
        <strain evidence="2">DSM 17365 / JCM 13257 / WB4</strain>
    </source>
</reference>
<dbReference type="STRING" id="694427.Palpr_2709"/>
<accession>E4T7Z5</accession>
<proteinExistence type="predicted"/>
<dbReference type="PANTHER" id="PTHR43190">
    <property type="entry name" value="N-ACETYL-D-GLUCOSAMINE KINASE"/>
    <property type="match status" value="1"/>
</dbReference>
<dbReference type="KEGG" id="ppn:Palpr_2709"/>
<dbReference type="InterPro" id="IPR052519">
    <property type="entry name" value="Euk-type_GlcNAc_Kinase"/>
</dbReference>
<dbReference type="RefSeq" id="WP_013446208.1">
    <property type="nucleotide sequence ID" value="NC_014734.1"/>
</dbReference>
<dbReference type="Proteomes" id="UP000008718">
    <property type="component" value="Chromosome"/>
</dbReference>
<protein>
    <recommendedName>
        <fullName evidence="3">ATPase BadF/BadG/BcrA/BcrD type</fullName>
    </recommendedName>
</protein>